<dbReference type="PANTHER" id="PTHR23359">
    <property type="entry name" value="NUCLEOTIDE KINASE"/>
    <property type="match status" value="1"/>
</dbReference>
<dbReference type="SUPFAM" id="SSF52540">
    <property type="entry name" value="P-loop containing nucleoside triphosphate hydrolases"/>
    <property type="match status" value="2"/>
</dbReference>
<dbReference type="InterPro" id="IPR027417">
    <property type="entry name" value="P-loop_NTPase"/>
</dbReference>
<dbReference type="PRINTS" id="PR00094">
    <property type="entry name" value="ADENYLTKNASE"/>
</dbReference>
<gene>
    <name evidence="5" type="ORF">AAG570_001553</name>
</gene>
<accession>A0ABD0Y8V3</accession>
<evidence type="ECO:0000313" key="5">
    <source>
        <dbReference type="EMBL" id="KAL1123780.1"/>
    </source>
</evidence>
<evidence type="ECO:0000256" key="2">
    <source>
        <dbReference type="ARBA" id="ARBA00022741"/>
    </source>
</evidence>
<organism evidence="5 6">
    <name type="scientific">Ranatra chinensis</name>
    <dbReference type="NCBI Taxonomy" id="642074"/>
    <lineage>
        <taxon>Eukaryota</taxon>
        <taxon>Metazoa</taxon>
        <taxon>Ecdysozoa</taxon>
        <taxon>Arthropoda</taxon>
        <taxon>Hexapoda</taxon>
        <taxon>Insecta</taxon>
        <taxon>Pterygota</taxon>
        <taxon>Neoptera</taxon>
        <taxon>Paraneoptera</taxon>
        <taxon>Hemiptera</taxon>
        <taxon>Heteroptera</taxon>
        <taxon>Panheteroptera</taxon>
        <taxon>Nepomorpha</taxon>
        <taxon>Nepidae</taxon>
        <taxon>Ranatrinae</taxon>
        <taxon>Ranatra</taxon>
    </lineage>
</organism>
<keyword evidence="1 4" id="KW-0808">Transferase</keyword>
<protein>
    <recommendedName>
        <fullName evidence="7">Adenylate kinase</fullName>
    </recommendedName>
</protein>
<keyword evidence="2" id="KW-0547">Nucleotide-binding</keyword>
<evidence type="ECO:0000256" key="4">
    <source>
        <dbReference type="RuleBase" id="RU003330"/>
    </source>
</evidence>
<dbReference type="Pfam" id="PF00406">
    <property type="entry name" value="ADK"/>
    <property type="match status" value="2"/>
</dbReference>
<reference evidence="5 6" key="1">
    <citation type="submission" date="2024-07" db="EMBL/GenBank/DDBJ databases">
        <title>Chromosome-level genome assembly of the water stick insect Ranatra chinensis (Heteroptera: Nepidae).</title>
        <authorList>
            <person name="Liu X."/>
        </authorList>
    </citation>
    <scope>NUCLEOTIDE SEQUENCE [LARGE SCALE GENOMIC DNA]</scope>
    <source>
        <strain evidence="5">Cailab_2021Rc</strain>
        <tissue evidence="5">Muscle</tissue>
    </source>
</reference>
<evidence type="ECO:0000256" key="3">
    <source>
        <dbReference type="ARBA" id="ARBA00022777"/>
    </source>
</evidence>
<evidence type="ECO:0000313" key="6">
    <source>
        <dbReference type="Proteomes" id="UP001558652"/>
    </source>
</evidence>
<comment type="similarity">
    <text evidence="4">Belongs to the adenylate kinase family.</text>
</comment>
<dbReference type="Proteomes" id="UP001558652">
    <property type="component" value="Unassembled WGS sequence"/>
</dbReference>
<dbReference type="PROSITE" id="PS00113">
    <property type="entry name" value="ADENYLATE_KINASE"/>
    <property type="match status" value="1"/>
</dbReference>
<keyword evidence="6" id="KW-1185">Reference proteome</keyword>
<dbReference type="GO" id="GO:0000166">
    <property type="term" value="F:nucleotide binding"/>
    <property type="evidence" value="ECO:0007669"/>
    <property type="project" value="UniProtKB-KW"/>
</dbReference>
<dbReference type="InterPro" id="IPR033690">
    <property type="entry name" value="Adenylat_kinase_CS"/>
</dbReference>
<evidence type="ECO:0000256" key="1">
    <source>
        <dbReference type="ARBA" id="ARBA00022679"/>
    </source>
</evidence>
<comment type="caution">
    <text evidence="5">The sequence shown here is derived from an EMBL/GenBank/DDBJ whole genome shotgun (WGS) entry which is preliminary data.</text>
</comment>
<dbReference type="AlphaFoldDB" id="A0ABD0Y8V3"/>
<dbReference type="EMBL" id="JBFDAA010000011">
    <property type="protein sequence ID" value="KAL1123780.1"/>
    <property type="molecule type" value="Genomic_DNA"/>
</dbReference>
<name>A0ABD0Y8V3_9HEMI</name>
<dbReference type="InterPro" id="IPR000850">
    <property type="entry name" value="Adenylat/UMP-CMP_kin"/>
</dbReference>
<dbReference type="HAMAP" id="MF_00235">
    <property type="entry name" value="Adenylate_kinase_Adk"/>
    <property type="match status" value="1"/>
</dbReference>
<dbReference type="CDD" id="cd01428">
    <property type="entry name" value="ADK"/>
    <property type="match status" value="2"/>
</dbReference>
<sequence length="518" mass="57598">MEEGWLAGDQGGVANFRYSRTPPEGQFPMQNEGVVKFEAPKVPVVFVLGGPGSGKVTHCDNLMQEKRGITHINMTDILQQYTIGLIVLAAEMKDFSQLSSKTVTEVLMLEMKMSPAAKTFLVSGYPRNMRDVVEYSNKIQMVNGVVLVAWRQRILERQIDYGAKLGHVVLSMARMELANFYKNVMPVADYYDQRGMLIAVNGERNPGDVYADFRTAVMRILGAQDNPAIKPHLLIANGTPAQVTTVASVYKPPTKGYPPVVWVLGGPGSNKWSLCQKAVRLCPGWVHLSVGRLLRSAADTKDPHLAADAALLKSSIAAGNLVPQGIVLQLVESQLNTNMNAQGILMDGFPRDMDQVREFEDKLKQQPNVVLLDCSKLQLGRGRIDDSVAAFRRRLAVFREQTLPMLKTLDTENRLQIVDGDTDTPAIQEEFRKVILKEVERLRKLDGMIVPEQPRLTNELENMLQDIEAEDEGISTISKRVAAYNPTTANPASNGRPSRDSIRNMYAQVETYQLDTNM</sequence>
<dbReference type="GO" id="GO:0016301">
    <property type="term" value="F:kinase activity"/>
    <property type="evidence" value="ECO:0007669"/>
    <property type="project" value="UniProtKB-KW"/>
</dbReference>
<keyword evidence="3 4" id="KW-0418">Kinase</keyword>
<dbReference type="Gene3D" id="3.40.50.300">
    <property type="entry name" value="P-loop containing nucleotide triphosphate hydrolases"/>
    <property type="match status" value="2"/>
</dbReference>
<proteinExistence type="inferred from homology"/>
<evidence type="ECO:0008006" key="7">
    <source>
        <dbReference type="Google" id="ProtNLM"/>
    </source>
</evidence>